<evidence type="ECO:0000313" key="2">
    <source>
        <dbReference type="EMBL" id="CAI4000340.1"/>
    </source>
</evidence>
<reference evidence="2" key="1">
    <citation type="submission" date="2022-10" db="EMBL/GenBank/DDBJ databases">
        <authorList>
            <person name="Chen Y."/>
            <person name="Dougan E. K."/>
            <person name="Chan C."/>
            <person name="Rhodes N."/>
            <person name="Thang M."/>
        </authorList>
    </citation>
    <scope>NUCLEOTIDE SEQUENCE</scope>
</reference>
<keyword evidence="4" id="KW-1185">Reference proteome</keyword>
<name>A0A9P1G790_9DINO</name>
<evidence type="ECO:0000256" key="1">
    <source>
        <dbReference type="SAM" id="MobiDB-lite"/>
    </source>
</evidence>
<accession>A0A9P1G790</accession>
<feature type="compositionally biased region" description="Low complexity" evidence="1">
    <location>
        <begin position="9"/>
        <end position="22"/>
    </location>
</feature>
<dbReference type="EMBL" id="CAMXCT030002775">
    <property type="protein sequence ID" value="CAL4787652.1"/>
    <property type="molecule type" value="Genomic_DNA"/>
</dbReference>
<dbReference type="EMBL" id="CAMXCT010002775">
    <property type="protein sequence ID" value="CAI4000340.1"/>
    <property type="molecule type" value="Genomic_DNA"/>
</dbReference>
<feature type="compositionally biased region" description="Basic and acidic residues" evidence="1">
    <location>
        <begin position="35"/>
        <end position="45"/>
    </location>
</feature>
<reference evidence="3" key="2">
    <citation type="submission" date="2024-04" db="EMBL/GenBank/DDBJ databases">
        <authorList>
            <person name="Chen Y."/>
            <person name="Shah S."/>
            <person name="Dougan E. K."/>
            <person name="Thang M."/>
            <person name="Chan C."/>
        </authorList>
    </citation>
    <scope>NUCLEOTIDE SEQUENCE [LARGE SCALE GENOMIC DNA]</scope>
</reference>
<organism evidence="2">
    <name type="scientific">Cladocopium goreaui</name>
    <dbReference type="NCBI Taxonomy" id="2562237"/>
    <lineage>
        <taxon>Eukaryota</taxon>
        <taxon>Sar</taxon>
        <taxon>Alveolata</taxon>
        <taxon>Dinophyceae</taxon>
        <taxon>Suessiales</taxon>
        <taxon>Symbiodiniaceae</taxon>
        <taxon>Cladocopium</taxon>
    </lineage>
</organism>
<dbReference type="EMBL" id="CAMXCT020002775">
    <property type="protein sequence ID" value="CAL1153715.1"/>
    <property type="molecule type" value="Genomic_DNA"/>
</dbReference>
<evidence type="ECO:0000313" key="3">
    <source>
        <dbReference type="EMBL" id="CAL1153715.1"/>
    </source>
</evidence>
<evidence type="ECO:0000313" key="4">
    <source>
        <dbReference type="Proteomes" id="UP001152797"/>
    </source>
</evidence>
<comment type="caution">
    <text evidence="2">The sequence shown here is derived from an EMBL/GenBank/DDBJ whole genome shotgun (WGS) entry which is preliminary data.</text>
</comment>
<proteinExistence type="predicted"/>
<sequence length="304" mass="34436">MPTLSTLKRPASSLSLRPAASSINDTISKLQRGFSKTDLDKGSEHSEEEDDKRDKAKGQKYQKMKSELPEHVIDLIEKQSQKASSPRQFKTQIINKLFNRNPDGRLELNLDDDVFSEHRKIYTKRFSKEKETAYPESILRELYFGKSQDALDRAKQAGEVVAVEGSNGKTLWAFESLSRRVENAKVEEQRLASSKKVSKEQAKMLAQCFAEAGWSWSYSEGDVQSLQNGKKIPQAILDLCKQATDSQNKLCKEAMALVGKEFRELPDDPTKGNLDNLMQEMALHTKSYNELIETSKGILRSQKN</sequence>
<protein>
    <submittedName>
        <fullName evidence="2">Uncharacterized protein</fullName>
    </submittedName>
</protein>
<feature type="region of interest" description="Disordered" evidence="1">
    <location>
        <begin position="1"/>
        <end position="64"/>
    </location>
</feature>
<dbReference type="OrthoDB" id="421042at2759"/>
<gene>
    <name evidence="2" type="ORF">C1SCF055_LOCUS26462</name>
</gene>
<dbReference type="Proteomes" id="UP001152797">
    <property type="component" value="Unassembled WGS sequence"/>
</dbReference>
<dbReference type="AlphaFoldDB" id="A0A9P1G790"/>